<evidence type="ECO:0000259" key="2">
    <source>
        <dbReference type="SMART" id="SM00579"/>
    </source>
</evidence>
<dbReference type="PANTHER" id="PTHR31293:SF16">
    <property type="entry name" value="RNI-LIKE SUPERFAMILY PROTEIN"/>
    <property type="match status" value="1"/>
</dbReference>
<gene>
    <name evidence="3" type="ordered locus">AXX17_At3g53720</name>
</gene>
<dbReference type="Pfam" id="PF00646">
    <property type="entry name" value="F-box"/>
    <property type="match status" value="2"/>
</dbReference>
<dbReference type="SMART" id="SM00579">
    <property type="entry name" value="FBD"/>
    <property type="match status" value="1"/>
</dbReference>
<dbReference type="EMBL" id="LUHQ01000003">
    <property type="protein sequence ID" value="OAP02939.1"/>
    <property type="molecule type" value="Genomic_DNA"/>
</dbReference>
<accession>A0A178V9Y4</accession>
<protein>
    <recommendedName>
        <fullName evidence="5">F-box domain-containing protein</fullName>
    </recommendedName>
</protein>
<dbReference type="InterPro" id="IPR055294">
    <property type="entry name" value="FBL60-like"/>
</dbReference>
<evidence type="ECO:0000313" key="3">
    <source>
        <dbReference type="EMBL" id="OAP02939.1"/>
    </source>
</evidence>
<dbReference type="InterPro" id="IPR006566">
    <property type="entry name" value="FBD"/>
</dbReference>
<dbReference type="CDD" id="cd22160">
    <property type="entry name" value="F-box_AtFBL13-like"/>
    <property type="match status" value="2"/>
</dbReference>
<sequence length="797" mass="90121">MNSTKMDDICCKDIISDLPEALICHILSFVPTKEAALTSLLSEKWRYLFAFAPILDFDDSVWMQSPLVYMNEVHRKFMDFVDRVLGLQGNSTLVRFSLNCRNGIDRECIFRWISNVIERGVSDLDLGGNFVSNRSMPSSVFVSKSLVKLRIRTENCTIIDLEDVFLPKLKTLDLSSIWFRDGDTCLLKLISGCQVLEDLTMSDLWWDGYWNRSMSSKTLKRLTVHCSDWDRSPGSISFDTPNLVYFEYFDLVADKYEVVNFDSLVEASIGLRMRHHQRAHASYGDLVVNATNLFMGISNVRILQLFSNALELNIGPKDIINSLPEALIYHILSFLSTKEAAITSLLSRKWRYFFAFVPNLDFDDPVRMQPDMGNQEETEIHTSFMDFVDRVLALRGNSHVNKFSLKCGNGVDGVGVTRWILNTLELSVSELDLSIASDTTYLFPSKVFVSKSLVRLRIEARNGLAFGSLVIDVGDVSLPKLKTLYLDSVELDYQIICLAKLLSGCHVLEELVMIDVVWNFWESCSASIPTLKRLTFFTEEGWNNPPPSVTFDNPALVYFEYTDTVALKYEKVNFDSLVEARLGLRVGYEESENPIEVPFGFPFPLIEYAMVGDATDLLTGIRNVQVLYLYASTVEVLTFCCKAIPIFNNLTRLTIESNTKVGWDSLPNLLKNCPNLKALVFQGLLHKATDRCGDMCPCKPPENIHTCLSSSPVKVLEILKFGEINDKTELEQTKHFLELMPHLEQLNIYYDTSVDDNLVKVSKQLQEIPGVASAKCKVQVISDNLTLSVTLPSSSSI</sequence>
<dbReference type="Gene3D" id="3.80.10.10">
    <property type="entry name" value="Ribonuclease Inhibitor"/>
    <property type="match status" value="2"/>
</dbReference>
<proteinExistence type="predicted"/>
<dbReference type="SUPFAM" id="SSF52047">
    <property type="entry name" value="RNI-like"/>
    <property type="match status" value="1"/>
</dbReference>
<dbReference type="Gene3D" id="1.20.1280.50">
    <property type="match status" value="2"/>
</dbReference>
<dbReference type="InterPro" id="IPR001810">
    <property type="entry name" value="F-box_dom"/>
</dbReference>
<dbReference type="InterPro" id="IPR055411">
    <property type="entry name" value="LRR_FXL15/At3g58940/PEG3-like"/>
</dbReference>
<dbReference type="SUPFAM" id="SSF81383">
    <property type="entry name" value="F-box domain"/>
    <property type="match status" value="2"/>
</dbReference>
<dbReference type="PANTHER" id="PTHR31293">
    <property type="entry name" value="RNI-LIKE SUPERFAMILY PROTEIN"/>
    <property type="match status" value="1"/>
</dbReference>
<organism evidence="3 4">
    <name type="scientific">Arabidopsis thaliana</name>
    <name type="common">Mouse-ear cress</name>
    <dbReference type="NCBI Taxonomy" id="3702"/>
    <lineage>
        <taxon>Eukaryota</taxon>
        <taxon>Viridiplantae</taxon>
        <taxon>Streptophyta</taxon>
        <taxon>Embryophyta</taxon>
        <taxon>Tracheophyta</taxon>
        <taxon>Spermatophyta</taxon>
        <taxon>Magnoliopsida</taxon>
        <taxon>eudicotyledons</taxon>
        <taxon>Gunneridae</taxon>
        <taxon>Pentapetalae</taxon>
        <taxon>rosids</taxon>
        <taxon>malvids</taxon>
        <taxon>Brassicales</taxon>
        <taxon>Brassicaceae</taxon>
        <taxon>Camelineae</taxon>
        <taxon>Arabidopsis</taxon>
    </lineage>
</organism>
<dbReference type="SMART" id="SM00256">
    <property type="entry name" value="FBOX"/>
    <property type="match status" value="2"/>
</dbReference>
<dbReference type="Proteomes" id="UP000078284">
    <property type="component" value="Chromosome 3"/>
</dbReference>
<evidence type="ECO:0008006" key="5">
    <source>
        <dbReference type="Google" id="ProtNLM"/>
    </source>
</evidence>
<reference evidence="4" key="1">
    <citation type="journal article" date="2016" name="Proc. Natl. Acad. Sci. U.S.A.">
        <title>Chromosome-level assembly of Arabidopsis thaliana Ler reveals the extent of translocation and inversion polymorphisms.</title>
        <authorList>
            <person name="Zapata L."/>
            <person name="Ding J."/>
            <person name="Willing E.M."/>
            <person name="Hartwig B."/>
            <person name="Bezdan D."/>
            <person name="Jiao W.B."/>
            <person name="Patel V."/>
            <person name="Velikkakam James G."/>
            <person name="Koornneef M."/>
            <person name="Ossowski S."/>
            <person name="Schneeberger K."/>
        </authorList>
    </citation>
    <scope>NUCLEOTIDE SEQUENCE [LARGE SCALE GENOMIC DNA]</scope>
    <source>
        <strain evidence="4">cv. Landsberg erecta</strain>
    </source>
</reference>
<evidence type="ECO:0000313" key="4">
    <source>
        <dbReference type="Proteomes" id="UP000078284"/>
    </source>
</evidence>
<comment type="caution">
    <text evidence="3">The sequence shown here is derived from an EMBL/GenBank/DDBJ whole genome shotgun (WGS) entry which is preliminary data.</text>
</comment>
<evidence type="ECO:0000259" key="1">
    <source>
        <dbReference type="SMART" id="SM00256"/>
    </source>
</evidence>
<dbReference type="InterPro" id="IPR036047">
    <property type="entry name" value="F-box-like_dom_sf"/>
</dbReference>
<feature type="domain" description="F-box" evidence="1">
    <location>
        <begin position="18"/>
        <end position="57"/>
    </location>
</feature>
<feature type="domain" description="FBD" evidence="2">
    <location>
        <begin position="706"/>
        <end position="781"/>
    </location>
</feature>
<name>A0A178V9Y4_ARATH</name>
<feature type="domain" description="F-box" evidence="1">
    <location>
        <begin position="323"/>
        <end position="362"/>
    </location>
</feature>
<dbReference type="ExpressionAtlas" id="A0A178V9Y4">
    <property type="expression patterns" value="baseline and differential"/>
</dbReference>
<dbReference type="AlphaFoldDB" id="A0A178V9Y4"/>
<dbReference type="InterPro" id="IPR053781">
    <property type="entry name" value="F-box_AtFBL13-like"/>
</dbReference>
<dbReference type="InterPro" id="IPR032675">
    <property type="entry name" value="LRR_dom_sf"/>
</dbReference>
<dbReference type="Pfam" id="PF24758">
    <property type="entry name" value="LRR_At5g56370"/>
    <property type="match status" value="2"/>
</dbReference>